<name>A0A5S9MJ10_BACIA</name>
<sequence length="45" mass="5115">MKINVNSKKKQTTVIVELKEKSLVEAKQEGESQTKASLKKNLEQK</sequence>
<evidence type="ECO:0000256" key="1">
    <source>
        <dbReference type="SAM" id="MobiDB-lite"/>
    </source>
</evidence>
<dbReference type="AlphaFoldDB" id="A0A5S9MJ10"/>
<dbReference type="Proteomes" id="UP000464658">
    <property type="component" value="Chromosome"/>
</dbReference>
<reference evidence="2 3" key="1">
    <citation type="submission" date="2019-12" db="EMBL/GenBank/DDBJ databases">
        <title>Full genome sequence of a Bacillus safensis strain isolated from commercially available natto in Indonesia.</title>
        <authorList>
            <person name="Yoshida M."/>
            <person name="Uomi M."/>
            <person name="Waturangi D."/>
            <person name="Ekaputri J.J."/>
            <person name="Setiamarga D.H.E."/>
        </authorList>
    </citation>
    <scope>NUCLEOTIDE SEQUENCE [LARGE SCALE GENOMIC DNA]</scope>
    <source>
        <strain evidence="2 3">IDN1</strain>
    </source>
</reference>
<evidence type="ECO:0000313" key="2">
    <source>
        <dbReference type="EMBL" id="BBP93073.1"/>
    </source>
</evidence>
<proteinExistence type="predicted"/>
<evidence type="ECO:0000313" key="3">
    <source>
        <dbReference type="Proteomes" id="UP000464658"/>
    </source>
</evidence>
<accession>A0A5S9MJ10</accession>
<dbReference type="EMBL" id="AP021906">
    <property type="protein sequence ID" value="BBP93073.1"/>
    <property type="molecule type" value="Genomic_DNA"/>
</dbReference>
<feature type="region of interest" description="Disordered" evidence="1">
    <location>
        <begin position="26"/>
        <end position="45"/>
    </location>
</feature>
<gene>
    <name evidence="2" type="ORF">BsIDN1_66910</name>
</gene>
<organism evidence="2 3">
    <name type="scientific">Bacillus safensis</name>
    <dbReference type="NCBI Taxonomy" id="561879"/>
    <lineage>
        <taxon>Bacteria</taxon>
        <taxon>Bacillati</taxon>
        <taxon>Bacillota</taxon>
        <taxon>Bacilli</taxon>
        <taxon>Bacillales</taxon>
        <taxon>Bacillaceae</taxon>
        <taxon>Bacillus</taxon>
    </lineage>
</organism>
<protein>
    <submittedName>
        <fullName evidence="2">Uncharacterized protein</fullName>
    </submittedName>
</protein>